<dbReference type="PANTHER" id="PTHR11669">
    <property type="entry name" value="REPLICATION FACTOR C / DNA POLYMERASE III GAMMA-TAU SUBUNIT"/>
    <property type="match status" value="1"/>
</dbReference>
<organism evidence="1 2">
    <name type="scientific">Candidatus Kaiserbacteria bacterium GW2011_GWC2_49_12</name>
    <dbReference type="NCBI Taxonomy" id="1618675"/>
    <lineage>
        <taxon>Bacteria</taxon>
        <taxon>Candidatus Kaiseribacteriota</taxon>
    </lineage>
</organism>
<sequence length="218" mass="24120">MLVGNAHVVAGNSTSLPVVIAFLKNEGIHTSGNPDVYVRSYMQFGADEARELKRRAFLRAVGEGSRIFVITTPGMTVESQNVLLKTLEEPPADAVFIFVVPSPGTLLSTFRSRCQVLELPHLTEADGGLNAKQFLSATQEVRLDMLKPLLEKNEDDKRDAALILAFLSSLEREMAHKSLQVYPREGIESVYRARKYVMDKGALVKPLLEQVAILSPRI</sequence>
<dbReference type="PANTHER" id="PTHR11669:SF0">
    <property type="entry name" value="PROTEIN STICHEL-LIKE 2"/>
    <property type="match status" value="1"/>
</dbReference>
<dbReference type="EMBL" id="LCPV01000022">
    <property type="protein sequence ID" value="KKW06935.1"/>
    <property type="molecule type" value="Genomic_DNA"/>
</dbReference>
<name>A0A0G1VL08_9BACT</name>
<dbReference type="Proteomes" id="UP000034589">
    <property type="component" value="Unassembled WGS sequence"/>
</dbReference>
<dbReference type="GO" id="GO:0006261">
    <property type="term" value="P:DNA-templated DNA replication"/>
    <property type="evidence" value="ECO:0007669"/>
    <property type="project" value="TreeGrafter"/>
</dbReference>
<dbReference type="Gene3D" id="3.40.50.300">
    <property type="entry name" value="P-loop containing nucleotide triphosphate hydrolases"/>
    <property type="match status" value="1"/>
</dbReference>
<accession>A0A0G1VL08</accession>
<dbReference type="SUPFAM" id="SSF52540">
    <property type="entry name" value="P-loop containing nucleoside triphosphate hydrolases"/>
    <property type="match status" value="1"/>
</dbReference>
<reference evidence="1 2" key="1">
    <citation type="journal article" date="2015" name="Nature">
        <title>rRNA introns, odd ribosomes, and small enigmatic genomes across a large radiation of phyla.</title>
        <authorList>
            <person name="Brown C.T."/>
            <person name="Hug L.A."/>
            <person name="Thomas B.C."/>
            <person name="Sharon I."/>
            <person name="Castelle C.J."/>
            <person name="Singh A."/>
            <person name="Wilkins M.J."/>
            <person name="Williams K.H."/>
            <person name="Banfield J.F."/>
        </authorList>
    </citation>
    <scope>NUCLEOTIDE SEQUENCE [LARGE SCALE GENOMIC DNA]</scope>
</reference>
<comment type="caution">
    <text evidence="1">The sequence shown here is derived from an EMBL/GenBank/DDBJ whole genome shotgun (WGS) entry which is preliminary data.</text>
</comment>
<protein>
    <submittedName>
        <fullName evidence="1">AAA ATPase</fullName>
    </submittedName>
</protein>
<evidence type="ECO:0000313" key="2">
    <source>
        <dbReference type="Proteomes" id="UP000034589"/>
    </source>
</evidence>
<dbReference type="Pfam" id="PF13177">
    <property type="entry name" value="DNA_pol3_delta2"/>
    <property type="match status" value="1"/>
</dbReference>
<dbReference type="InterPro" id="IPR050238">
    <property type="entry name" value="DNA_Rep/Repair_Clamp_Loader"/>
</dbReference>
<proteinExistence type="predicted"/>
<evidence type="ECO:0000313" key="1">
    <source>
        <dbReference type="EMBL" id="KKW06935.1"/>
    </source>
</evidence>
<gene>
    <name evidence="1" type="ORF">UY39_C0022G0002</name>
</gene>
<dbReference type="InterPro" id="IPR027417">
    <property type="entry name" value="P-loop_NTPase"/>
</dbReference>
<dbReference type="AlphaFoldDB" id="A0A0G1VL08"/>